<dbReference type="PRINTS" id="PR00625">
    <property type="entry name" value="JDOMAIN"/>
</dbReference>
<dbReference type="SMART" id="SM00271">
    <property type="entry name" value="DnaJ"/>
    <property type="match status" value="1"/>
</dbReference>
<evidence type="ECO:0000313" key="8">
    <source>
        <dbReference type="Proteomes" id="UP000747399"/>
    </source>
</evidence>
<dbReference type="PROSITE" id="PS51074">
    <property type="entry name" value="DPH_MB"/>
    <property type="match status" value="1"/>
</dbReference>
<dbReference type="GO" id="GO:0008198">
    <property type="term" value="F:ferrous iron binding"/>
    <property type="evidence" value="ECO:0007669"/>
    <property type="project" value="TreeGrafter"/>
</dbReference>
<evidence type="ECO:0000259" key="5">
    <source>
        <dbReference type="PROSITE" id="PS50076"/>
    </source>
</evidence>
<dbReference type="Gene3D" id="3.10.660.10">
    <property type="entry name" value="DPH Zinc finger"/>
    <property type="match status" value="1"/>
</dbReference>
<organism evidence="7 8">
    <name type="scientific">Volvox africanus</name>
    <dbReference type="NCBI Taxonomy" id="51714"/>
    <lineage>
        <taxon>Eukaryota</taxon>
        <taxon>Viridiplantae</taxon>
        <taxon>Chlorophyta</taxon>
        <taxon>core chlorophytes</taxon>
        <taxon>Chlorophyceae</taxon>
        <taxon>CS clade</taxon>
        <taxon>Chlamydomonadales</taxon>
        <taxon>Volvocaceae</taxon>
        <taxon>Volvox</taxon>
    </lineage>
</organism>
<dbReference type="EMBL" id="BNCO01000004">
    <property type="protein sequence ID" value="GIL47279.1"/>
    <property type="molecule type" value="Genomic_DNA"/>
</dbReference>
<dbReference type="PROSITE" id="PS50076">
    <property type="entry name" value="DNAJ_2"/>
    <property type="match status" value="1"/>
</dbReference>
<keyword evidence="3" id="KW-0862">Zinc</keyword>
<evidence type="ECO:0000256" key="2">
    <source>
        <dbReference type="ARBA" id="ARBA00022723"/>
    </source>
</evidence>
<keyword evidence="4" id="KW-0408">Iron</keyword>
<evidence type="ECO:0000259" key="6">
    <source>
        <dbReference type="PROSITE" id="PS51074"/>
    </source>
</evidence>
<dbReference type="Gene3D" id="1.10.287.110">
    <property type="entry name" value="DnaJ domain"/>
    <property type="match status" value="1"/>
</dbReference>
<dbReference type="Proteomes" id="UP000747399">
    <property type="component" value="Unassembled WGS sequence"/>
</dbReference>
<accession>A0A8J4AXP1</accession>
<dbReference type="InterPro" id="IPR018253">
    <property type="entry name" value="DnaJ_domain_CS"/>
</dbReference>
<protein>
    <recommendedName>
        <fullName evidence="9">Molecular chaperone</fullName>
    </recommendedName>
</protein>
<evidence type="ECO:0000256" key="3">
    <source>
        <dbReference type="ARBA" id="ARBA00022833"/>
    </source>
</evidence>
<keyword evidence="8" id="KW-1185">Reference proteome</keyword>
<dbReference type="AlphaFoldDB" id="A0A8J4AXP1"/>
<dbReference type="SUPFAM" id="SSF46565">
    <property type="entry name" value="Chaperone J-domain"/>
    <property type="match status" value="1"/>
</dbReference>
<evidence type="ECO:0000256" key="1">
    <source>
        <dbReference type="ARBA" id="ARBA00006169"/>
    </source>
</evidence>
<dbReference type="PROSITE" id="PS00636">
    <property type="entry name" value="DNAJ_1"/>
    <property type="match status" value="1"/>
</dbReference>
<comment type="caution">
    <text evidence="7">The sequence shown here is derived from an EMBL/GenBank/DDBJ whole genome shotgun (WGS) entry which is preliminary data.</text>
</comment>
<dbReference type="InterPro" id="IPR007872">
    <property type="entry name" value="DPH_MB_dom"/>
</dbReference>
<dbReference type="Pfam" id="PF00226">
    <property type="entry name" value="DnaJ"/>
    <property type="match status" value="1"/>
</dbReference>
<gene>
    <name evidence="7" type="ORF">Vafri_4135</name>
</gene>
<dbReference type="CDD" id="cd06257">
    <property type="entry name" value="DnaJ"/>
    <property type="match status" value="1"/>
</dbReference>
<feature type="domain" description="J" evidence="5">
    <location>
        <begin position="8"/>
        <end position="86"/>
    </location>
</feature>
<dbReference type="PANTHER" id="PTHR45255:SF1">
    <property type="entry name" value="DNAJ HOMOLOG SUBFAMILY C MEMBER 24"/>
    <property type="match status" value="1"/>
</dbReference>
<dbReference type="InterPro" id="IPR036671">
    <property type="entry name" value="DPH_MB_sf"/>
</dbReference>
<dbReference type="Pfam" id="PF05207">
    <property type="entry name" value="Zn_ribbon_CSL"/>
    <property type="match status" value="1"/>
</dbReference>
<dbReference type="InterPro" id="IPR036869">
    <property type="entry name" value="J_dom_sf"/>
</dbReference>
<sequence length="159" mass="17637">MERTRTLTHYQVLGVNQAATPEQIKQAYHAAVLKHHPDKAACSMPTPSCGPRDQATCDKADVFPLVQSAWEVLRDASQRAAYDSLLSLREMQTPLTYQDELDLDELDLDEHEAVGRVLTYPCRCGDKYALHEADIAGRSSVVVPCRTCSNHILVRTTGA</sequence>
<reference evidence="7" key="1">
    <citation type="journal article" date="2021" name="Proc. Natl. Acad. Sci. U.S.A.">
        <title>Three genomes in the algal genus Volvox reveal the fate of a haploid sex-determining region after a transition to homothallism.</title>
        <authorList>
            <person name="Yamamoto K."/>
            <person name="Hamaji T."/>
            <person name="Kawai-Toyooka H."/>
            <person name="Matsuzaki R."/>
            <person name="Takahashi F."/>
            <person name="Nishimura Y."/>
            <person name="Kawachi M."/>
            <person name="Noguchi H."/>
            <person name="Minakuchi Y."/>
            <person name="Umen J.G."/>
            <person name="Toyoda A."/>
            <person name="Nozaki H."/>
        </authorList>
    </citation>
    <scope>NUCLEOTIDE SEQUENCE</scope>
    <source>
        <strain evidence="7">NIES-3780</strain>
    </source>
</reference>
<dbReference type="InterPro" id="IPR001623">
    <property type="entry name" value="DnaJ_domain"/>
</dbReference>
<dbReference type="SUPFAM" id="SSF144217">
    <property type="entry name" value="CSL zinc finger"/>
    <property type="match status" value="1"/>
</dbReference>
<proteinExistence type="inferred from homology"/>
<evidence type="ECO:0000313" key="7">
    <source>
        <dbReference type="EMBL" id="GIL47279.1"/>
    </source>
</evidence>
<feature type="domain" description="DPH-type MB" evidence="6">
    <location>
        <begin position="97"/>
        <end position="157"/>
    </location>
</feature>
<evidence type="ECO:0000256" key="4">
    <source>
        <dbReference type="ARBA" id="ARBA00023004"/>
    </source>
</evidence>
<dbReference type="GO" id="GO:0001671">
    <property type="term" value="F:ATPase activator activity"/>
    <property type="evidence" value="ECO:0007669"/>
    <property type="project" value="TreeGrafter"/>
</dbReference>
<name>A0A8J4AXP1_9CHLO</name>
<evidence type="ECO:0008006" key="9">
    <source>
        <dbReference type="Google" id="ProtNLM"/>
    </source>
</evidence>
<dbReference type="PANTHER" id="PTHR45255">
    <property type="entry name" value="DNAJ HOMOLOG SUBFAMILY C MEMBER 24"/>
    <property type="match status" value="1"/>
</dbReference>
<comment type="similarity">
    <text evidence="1">Belongs to the DPH4 family.</text>
</comment>
<keyword evidence="2" id="KW-0479">Metal-binding</keyword>